<proteinExistence type="predicted"/>
<dbReference type="GO" id="GO:0000462">
    <property type="term" value="P:maturation of SSU-rRNA from tricistronic rRNA transcript (SSU-rRNA, 5.8S rRNA, LSU-rRNA)"/>
    <property type="evidence" value="ECO:0007669"/>
    <property type="project" value="InterPro"/>
</dbReference>
<dbReference type="Gene3D" id="2.130.10.10">
    <property type="entry name" value="YVTN repeat-like/Quinoprotein amine dehydrogenase"/>
    <property type="match status" value="2"/>
</dbReference>
<dbReference type="EMBL" id="JAWQEG010001070">
    <property type="protein sequence ID" value="KAK3882673.1"/>
    <property type="molecule type" value="Genomic_DNA"/>
</dbReference>
<name>A0AAE1FXS4_PETCI</name>
<dbReference type="Proteomes" id="UP001286313">
    <property type="component" value="Unassembled WGS sequence"/>
</dbReference>
<dbReference type="AlphaFoldDB" id="A0AAE1FXS4"/>
<organism evidence="2 3">
    <name type="scientific">Petrolisthes cinctipes</name>
    <name type="common">Flat porcelain crab</name>
    <dbReference type="NCBI Taxonomy" id="88211"/>
    <lineage>
        <taxon>Eukaryota</taxon>
        <taxon>Metazoa</taxon>
        <taxon>Ecdysozoa</taxon>
        <taxon>Arthropoda</taxon>
        <taxon>Crustacea</taxon>
        <taxon>Multicrustacea</taxon>
        <taxon>Malacostraca</taxon>
        <taxon>Eumalacostraca</taxon>
        <taxon>Eucarida</taxon>
        <taxon>Decapoda</taxon>
        <taxon>Pleocyemata</taxon>
        <taxon>Anomura</taxon>
        <taxon>Galatheoidea</taxon>
        <taxon>Porcellanidae</taxon>
        <taxon>Petrolisthes</taxon>
    </lineage>
</organism>
<dbReference type="PANTHER" id="PTHR44163:SF1">
    <property type="entry name" value="U3 SMALL NUCLEOLAR RNA-ASSOCIATED PROTEIN 4 HOMOLOG"/>
    <property type="match status" value="1"/>
</dbReference>
<dbReference type="SMART" id="SM00320">
    <property type="entry name" value="WD40"/>
    <property type="match status" value="8"/>
</dbReference>
<reference evidence="2" key="1">
    <citation type="submission" date="2023-10" db="EMBL/GenBank/DDBJ databases">
        <title>Genome assemblies of two species of porcelain crab, Petrolisthes cinctipes and Petrolisthes manimaculis (Anomura: Porcellanidae).</title>
        <authorList>
            <person name="Angst P."/>
        </authorList>
    </citation>
    <scope>NUCLEOTIDE SEQUENCE</scope>
    <source>
        <strain evidence="2">PB745_01</strain>
        <tissue evidence="2">Gill</tissue>
    </source>
</reference>
<gene>
    <name evidence="2" type="ORF">Pcinc_012969</name>
</gene>
<dbReference type="InterPro" id="IPR046351">
    <property type="entry name" value="UTP4"/>
</dbReference>
<dbReference type="InterPro" id="IPR001680">
    <property type="entry name" value="WD40_rpt"/>
</dbReference>
<dbReference type="GO" id="GO:0034455">
    <property type="term" value="C:t-UTP complex"/>
    <property type="evidence" value="ECO:0007669"/>
    <property type="project" value="TreeGrafter"/>
</dbReference>
<comment type="caution">
    <text evidence="2">The sequence shown here is derived from an EMBL/GenBank/DDBJ whole genome shotgun (WGS) entry which is preliminary data.</text>
</comment>
<feature type="region of interest" description="Disordered" evidence="1">
    <location>
        <begin position="608"/>
        <end position="631"/>
    </location>
</feature>
<dbReference type="GO" id="GO:0003723">
    <property type="term" value="F:RNA binding"/>
    <property type="evidence" value="ECO:0007669"/>
    <property type="project" value="TreeGrafter"/>
</dbReference>
<dbReference type="SUPFAM" id="SSF50978">
    <property type="entry name" value="WD40 repeat-like"/>
    <property type="match status" value="2"/>
</dbReference>
<keyword evidence="3" id="KW-1185">Reference proteome</keyword>
<sequence length="684" mass="76202">MAEYKLHNVRFYDFEPKSIQCMSYEEKSCRLALSRADGSIEIWNCQDKPFLQKVLPGSEESSVEGVAWCGERLFSAGLQGFILEHDLVTSGILSRTSVTGGPTWCLAASPSKTKLAAGTEEGYLNIFKVVDSGITYEQTLKRQEGRILHLSWHSSEDYIVTGSINCACLWSLKNERMILCSIPPSRHQEIIVWCVGILDDMTIVSGDSRGRICFWNGKLGVITEVIQTHKADILSLVVGADQKTVYVAGVHPLIVRLNRVALEGWEVGKKKRWVIAVSRNVHTHDIRALVLSNSGKLFSGGVDTVLNFSSYSPFKMEISFRAHPPRGSISVAGAASCLLLKQKERLELWRLGSHFPTSEAQPSNFLHLDEDRVKLLEVRSPGGEVIDWCAVSPEAIWIAYIVTNKLRIFQFYPPKVDSKASLRRVRGMSEEIQPSYQAVWLGAAKLASAATKGVIQVLTVSEMETSVERELTLKPGCGVIQMCASSDGNTLVVVDDQNEVTVFNVENGDRLLLPVYSSWVTAVGVDPANQLVVVAYADMMIKEFSLYLRRFTDFSRQVLTEPLPQLVELTTTIRHISFDASNPEQILLHNDDCIIILYKNRDAAGSKAEGKPAKIKRGLHSPDTSNSRSLRTKTADNISIIRRTNQVLHFSHVREDSLISVELNPLQLQDKLPPTFKVKKYGAR</sequence>
<evidence type="ECO:0000256" key="1">
    <source>
        <dbReference type="SAM" id="MobiDB-lite"/>
    </source>
</evidence>
<dbReference type="GO" id="GO:0032040">
    <property type="term" value="C:small-subunit processome"/>
    <property type="evidence" value="ECO:0007669"/>
    <property type="project" value="TreeGrafter"/>
</dbReference>
<dbReference type="InterPro" id="IPR015943">
    <property type="entry name" value="WD40/YVTN_repeat-like_dom_sf"/>
</dbReference>
<protein>
    <recommendedName>
        <fullName evidence="4">Cirhin</fullName>
    </recommendedName>
</protein>
<accession>A0AAE1FXS4</accession>
<evidence type="ECO:0000313" key="3">
    <source>
        <dbReference type="Proteomes" id="UP001286313"/>
    </source>
</evidence>
<evidence type="ECO:0008006" key="4">
    <source>
        <dbReference type="Google" id="ProtNLM"/>
    </source>
</evidence>
<dbReference type="GO" id="GO:0030686">
    <property type="term" value="C:90S preribosome"/>
    <property type="evidence" value="ECO:0007669"/>
    <property type="project" value="InterPro"/>
</dbReference>
<dbReference type="PANTHER" id="PTHR44163">
    <property type="entry name" value="U3 SMALL NUCLEOLAR RNA-ASSOCIATED PROTEIN 4 HOMOLOG"/>
    <property type="match status" value="1"/>
</dbReference>
<dbReference type="InterPro" id="IPR036322">
    <property type="entry name" value="WD40_repeat_dom_sf"/>
</dbReference>
<evidence type="ECO:0000313" key="2">
    <source>
        <dbReference type="EMBL" id="KAK3882673.1"/>
    </source>
</evidence>